<keyword evidence="6 7" id="KW-0472">Membrane</keyword>
<feature type="transmembrane region" description="Helical" evidence="7">
    <location>
        <begin position="155"/>
        <end position="176"/>
    </location>
</feature>
<evidence type="ECO:0000256" key="6">
    <source>
        <dbReference type="ARBA" id="ARBA00023136"/>
    </source>
</evidence>
<feature type="compositionally biased region" description="Low complexity" evidence="8">
    <location>
        <begin position="30"/>
        <end position="47"/>
    </location>
</feature>
<dbReference type="InterPro" id="IPR000515">
    <property type="entry name" value="MetI-like"/>
</dbReference>
<feature type="transmembrane region" description="Helical" evidence="7">
    <location>
        <begin position="188"/>
        <end position="209"/>
    </location>
</feature>
<feature type="transmembrane region" description="Helical" evidence="7">
    <location>
        <begin position="230"/>
        <end position="252"/>
    </location>
</feature>
<dbReference type="Gene3D" id="1.10.3720.10">
    <property type="entry name" value="MetI-like"/>
    <property type="match status" value="1"/>
</dbReference>
<feature type="region of interest" description="Disordered" evidence="8">
    <location>
        <begin position="1"/>
        <end position="51"/>
    </location>
</feature>
<evidence type="ECO:0000259" key="9">
    <source>
        <dbReference type="PROSITE" id="PS50928"/>
    </source>
</evidence>
<dbReference type="PANTHER" id="PTHR43744:SF12">
    <property type="entry name" value="ABC TRANSPORTER PERMEASE PROTEIN MG189-RELATED"/>
    <property type="match status" value="1"/>
</dbReference>
<dbReference type="PROSITE" id="PS50928">
    <property type="entry name" value="ABC_TM1"/>
    <property type="match status" value="1"/>
</dbReference>
<evidence type="ECO:0000256" key="1">
    <source>
        <dbReference type="ARBA" id="ARBA00004651"/>
    </source>
</evidence>
<dbReference type="Proteomes" id="UP000199055">
    <property type="component" value="Unassembled WGS sequence"/>
</dbReference>
<dbReference type="GO" id="GO:0055085">
    <property type="term" value="P:transmembrane transport"/>
    <property type="evidence" value="ECO:0007669"/>
    <property type="project" value="InterPro"/>
</dbReference>
<feature type="transmembrane region" description="Helical" evidence="7">
    <location>
        <begin position="124"/>
        <end position="143"/>
    </location>
</feature>
<evidence type="ECO:0000256" key="4">
    <source>
        <dbReference type="ARBA" id="ARBA00022692"/>
    </source>
</evidence>
<evidence type="ECO:0000256" key="5">
    <source>
        <dbReference type="ARBA" id="ARBA00022989"/>
    </source>
</evidence>
<organism evidence="10 11">
    <name type="scientific">Streptomyces radiopugnans</name>
    <dbReference type="NCBI Taxonomy" id="403935"/>
    <lineage>
        <taxon>Bacteria</taxon>
        <taxon>Bacillati</taxon>
        <taxon>Actinomycetota</taxon>
        <taxon>Actinomycetes</taxon>
        <taxon>Kitasatosporales</taxon>
        <taxon>Streptomycetaceae</taxon>
        <taxon>Streptomyces</taxon>
    </lineage>
</organism>
<protein>
    <submittedName>
        <fullName evidence="10">Multiple sugar transport system permease protein</fullName>
    </submittedName>
</protein>
<comment type="similarity">
    <text evidence="7">Belongs to the binding-protein-dependent transport system permease family.</text>
</comment>
<proteinExistence type="inferred from homology"/>
<evidence type="ECO:0000313" key="11">
    <source>
        <dbReference type="Proteomes" id="UP000199055"/>
    </source>
</evidence>
<feature type="transmembrane region" description="Helical" evidence="7">
    <location>
        <begin position="288"/>
        <end position="309"/>
    </location>
</feature>
<name>A0A1H8Z969_9ACTN</name>
<keyword evidence="10" id="KW-0762">Sugar transport</keyword>
<comment type="subcellular location">
    <subcellularLocation>
        <location evidence="1 7">Cell membrane</location>
        <topology evidence="1 7">Multi-pass membrane protein</topology>
    </subcellularLocation>
</comment>
<dbReference type="SUPFAM" id="SSF161098">
    <property type="entry name" value="MetI-like"/>
    <property type="match status" value="1"/>
</dbReference>
<keyword evidence="3" id="KW-1003">Cell membrane</keyword>
<evidence type="ECO:0000256" key="8">
    <source>
        <dbReference type="SAM" id="MobiDB-lite"/>
    </source>
</evidence>
<keyword evidence="11" id="KW-1185">Reference proteome</keyword>
<gene>
    <name evidence="10" type="ORF">SAMN05216481_101392</name>
</gene>
<dbReference type="PANTHER" id="PTHR43744">
    <property type="entry name" value="ABC TRANSPORTER PERMEASE PROTEIN MG189-RELATED-RELATED"/>
    <property type="match status" value="1"/>
</dbReference>
<feature type="domain" description="ABC transmembrane type-1" evidence="9">
    <location>
        <begin position="120"/>
        <end position="309"/>
    </location>
</feature>
<dbReference type="EMBL" id="FOET01000001">
    <property type="protein sequence ID" value="SEP60980.1"/>
    <property type="molecule type" value="Genomic_DNA"/>
</dbReference>
<feature type="transmembrane region" description="Helical" evidence="7">
    <location>
        <begin position="59"/>
        <end position="81"/>
    </location>
</feature>
<evidence type="ECO:0000256" key="2">
    <source>
        <dbReference type="ARBA" id="ARBA00022448"/>
    </source>
</evidence>
<keyword evidence="5 7" id="KW-1133">Transmembrane helix</keyword>
<evidence type="ECO:0000256" key="3">
    <source>
        <dbReference type="ARBA" id="ARBA00022475"/>
    </source>
</evidence>
<keyword evidence="4 7" id="KW-0812">Transmembrane</keyword>
<dbReference type="GO" id="GO:0005886">
    <property type="term" value="C:plasma membrane"/>
    <property type="evidence" value="ECO:0007669"/>
    <property type="project" value="UniProtKB-SubCell"/>
</dbReference>
<keyword evidence="2 7" id="KW-0813">Transport</keyword>
<dbReference type="InterPro" id="IPR035906">
    <property type="entry name" value="MetI-like_sf"/>
</dbReference>
<dbReference type="Pfam" id="PF00528">
    <property type="entry name" value="BPD_transp_1"/>
    <property type="match status" value="1"/>
</dbReference>
<evidence type="ECO:0000256" key="7">
    <source>
        <dbReference type="RuleBase" id="RU363032"/>
    </source>
</evidence>
<reference evidence="10 11" key="1">
    <citation type="submission" date="2016-10" db="EMBL/GenBank/DDBJ databases">
        <authorList>
            <person name="de Groot N.N."/>
        </authorList>
    </citation>
    <scope>NUCLEOTIDE SEQUENCE [LARGE SCALE GENOMIC DNA]</scope>
    <source>
        <strain evidence="10 11">CGMCC 4.3519</strain>
    </source>
</reference>
<evidence type="ECO:0000313" key="10">
    <source>
        <dbReference type="EMBL" id="SEP60980.1"/>
    </source>
</evidence>
<dbReference type="AlphaFoldDB" id="A0A1H8Z969"/>
<dbReference type="CDD" id="cd06261">
    <property type="entry name" value="TM_PBP2"/>
    <property type="match status" value="1"/>
</dbReference>
<sequence>MSATAKAVTPAAPSTGPGREPAGTLPAPPSSQSSPAGPAGPADPTGEAGRRPRWTPGRFALLAAALVLAALWVLPLAWAVATSLKPESETTRTSLEWIGSRVTFDAYEKVWASGDLARWMVNSAYISTVTTVLTVTTCAMAAYGFSRTEFRGRKVLYGLVLAGIMVPPQVLIAPLFAEMVSLGLVDTYWGVILPQVAVPAMVFILVKFFEGVPRELEEAAYVDGAGRWRVFWTVVVPLSRPVLAAVAIFTFIQTWNNFLWPFLVTTDPNVMTLPVGLVNVQSTYGARYAQVMASLVIAGLPLLLVFAFFQRQIVRGVAHTGLAGQ</sequence>
<dbReference type="STRING" id="403935.SAMN05216481_101392"/>
<accession>A0A1H8Z969</accession>